<protein>
    <submittedName>
        <fullName evidence="1">Uncharacterized protein</fullName>
    </submittedName>
</protein>
<dbReference type="RefSeq" id="WP_024127972.1">
    <property type="nucleotide sequence ID" value="NC_023316.1"/>
</dbReference>
<accession>W0FX78</accession>
<name>W0FX78_9ACTN</name>
<dbReference type="AlphaFoldDB" id="W0FX78"/>
<proteinExistence type="predicted"/>
<evidence type="ECO:0000313" key="1">
    <source>
        <dbReference type="EMBL" id="AHF46246.1"/>
    </source>
</evidence>
<organism evidence="1">
    <name type="scientific">Streptomyces sp. 14R-10</name>
    <dbReference type="NCBI Taxonomy" id="1442159"/>
    <lineage>
        <taxon>Bacteria</taxon>
        <taxon>Bacillati</taxon>
        <taxon>Actinomycetota</taxon>
        <taxon>Actinomycetes</taxon>
        <taxon>Kitasatosporales</taxon>
        <taxon>Streptomycetaceae</taxon>
        <taxon>Streptomyces</taxon>
    </lineage>
</organism>
<gene>
    <name evidence="1" type="ORF">pZL1.81c</name>
</gene>
<geneLocation type="plasmid" evidence="1">
    <name>pZL1</name>
</geneLocation>
<keyword evidence="1" id="KW-0614">Plasmid</keyword>
<dbReference type="EMBL" id="KF501372">
    <property type="protein sequence ID" value="AHF46246.1"/>
    <property type="molecule type" value="Genomic_DNA"/>
</dbReference>
<reference evidence="1" key="1">
    <citation type="submission" date="2013-08" db="EMBL/GenBank/DDBJ databases">
        <title>Two distinct conjugal transfer systems on Streptomyces plasmid pZL1.</title>
        <authorList>
            <person name="Zhao L."/>
            <person name="Zhong L."/>
            <person name="Qin Z."/>
        </authorList>
    </citation>
    <scope>NUCLEOTIDE SEQUENCE</scope>
    <source>
        <strain evidence="1">14R-10</strain>
        <plasmid evidence="1">pZL1</plasmid>
    </source>
</reference>
<sequence>MRHDVTPSPASLSEGEMTEALEAAAKLSRSELRRAAVHLLTFTGLPGRADFARHTALVWEENPKGSRVLVAEVDWDALRDDESMILSGSTDKLLHLALSYAKGRPVHLDAYLNTFGTATAKRVLEAHMIGMGAEGFYTLEDGPKLVELKALHADLGIPAGQE</sequence>